<evidence type="ECO:0000256" key="12">
    <source>
        <dbReference type="RuleBase" id="RU363036"/>
    </source>
</evidence>
<dbReference type="InterPro" id="IPR014729">
    <property type="entry name" value="Rossmann-like_a/b/a_fold"/>
</dbReference>
<comment type="similarity">
    <text evidence="12">Belongs to the class-I aminoacyl-tRNA synthetase family.</text>
</comment>
<evidence type="ECO:0000256" key="2">
    <source>
        <dbReference type="ARBA" id="ARBA00022490"/>
    </source>
</evidence>
<comment type="catalytic activity">
    <reaction evidence="9">
        <text>tRNA(Tyr) + L-tyrosine + ATP = L-tyrosyl-tRNA(Tyr) + AMP + diphosphate + H(+)</text>
        <dbReference type="Rhea" id="RHEA:10220"/>
        <dbReference type="Rhea" id="RHEA-COMP:9706"/>
        <dbReference type="Rhea" id="RHEA-COMP:9707"/>
        <dbReference type="ChEBI" id="CHEBI:15378"/>
        <dbReference type="ChEBI" id="CHEBI:30616"/>
        <dbReference type="ChEBI" id="CHEBI:33019"/>
        <dbReference type="ChEBI" id="CHEBI:58315"/>
        <dbReference type="ChEBI" id="CHEBI:78442"/>
        <dbReference type="ChEBI" id="CHEBI:78536"/>
        <dbReference type="ChEBI" id="CHEBI:456215"/>
        <dbReference type="EC" id="6.1.1.1"/>
    </reaction>
</comment>
<dbReference type="GO" id="GO:0005829">
    <property type="term" value="C:cytosol"/>
    <property type="evidence" value="ECO:0007669"/>
    <property type="project" value="TreeGrafter"/>
</dbReference>
<dbReference type="Gene3D" id="3.40.50.620">
    <property type="entry name" value="HUPs"/>
    <property type="match status" value="1"/>
</dbReference>
<evidence type="ECO:0000256" key="9">
    <source>
        <dbReference type="ARBA" id="ARBA00048248"/>
    </source>
</evidence>
<dbReference type="EMBL" id="MHUC01000039">
    <property type="protein sequence ID" value="OHA70041.1"/>
    <property type="molecule type" value="Genomic_DNA"/>
</dbReference>
<keyword evidence="5 12" id="KW-0067">ATP-binding</keyword>
<dbReference type="FunFam" id="3.10.290.10:FF:000022">
    <property type="entry name" value="Tyrosine--tRNA ligase"/>
    <property type="match status" value="1"/>
</dbReference>
<feature type="domain" description="RNA-binding S4" evidence="13">
    <location>
        <begin position="332"/>
        <end position="392"/>
    </location>
</feature>
<dbReference type="STRING" id="1802457.A3F15_00765"/>
<dbReference type="InterPro" id="IPR036986">
    <property type="entry name" value="S4_RNA-bd_sf"/>
</dbReference>
<keyword evidence="4 12" id="KW-0547">Nucleotide-binding</keyword>
<dbReference type="GO" id="GO:0003723">
    <property type="term" value="F:RNA binding"/>
    <property type="evidence" value="ECO:0007669"/>
    <property type="project" value="UniProtKB-KW"/>
</dbReference>
<dbReference type="NCBIfam" id="TIGR00234">
    <property type="entry name" value="tyrS"/>
    <property type="match status" value="1"/>
</dbReference>
<keyword evidence="3 12" id="KW-0436">Ligase</keyword>
<dbReference type="Pfam" id="PF22421">
    <property type="entry name" value="SYY_C-terminal"/>
    <property type="match status" value="1"/>
</dbReference>
<keyword evidence="2" id="KW-0963">Cytoplasm</keyword>
<evidence type="ECO:0000256" key="10">
    <source>
        <dbReference type="NCBIfam" id="TIGR00234"/>
    </source>
</evidence>
<evidence type="ECO:0000256" key="6">
    <source>
        <dbReference type="ARBA" id="ARBA00022884"/>
    </source>
</evidence>
<sequence length="392" mass="44867">MNHSKKQKIREILTRGVEKIYPNSVALEAILRSGKKIRLYNGIDPTGHLHLGHLSVLKKLRQFQDLGHEVIVLMGDFTATIGDPTDKLAVRKALTRKEVLKNAKNYKTQIGKILDLKKSNVRFLRNEKWNNKLKPTDLLRIFSQFTVARLLERDMFQKRIQEGKDILLHEFVYPVFQAYDSVVMNVDLEVGGNDQTFNMLRGRDLMKKVKNKEKFVMSLKLLTDSAGKKMGKTDGNLVALSENPKEMFGKIMAWPDSLLGIGFELLTSISQREIKKLLTNPKNAKILLAKEVVRICHSDKESNLAKKEFGRIFREKQLPLKIPEIKISEDSLYISDLLVKAKLVSSKSEAKRLIIQGGVRLNGETQRDWKESIKIKKGLIIRAGKRRFAKII</sequence>
<organism evidence="14 15">
    <name type="scientific">Candidatus Wildermuthbacteria bacterium RIFCSPHIGHO2_12_FULL_40_12</name>
    <dbReference type="NCBI Taxonomy" id="1802457"/>
    <lineage>
        <taxon>Bacteria</taxon>
        <taxon>Candidatus Wildermuthiibacteriota</taxon>
    </lineage>
</organism>
<dbReference type="InterPro" id="IPR002305">
    <property type="entry name" value="aa-tRNA-synth_Ic"/>
</dbReference>
<dbReference type="InterPro" id="IPR002942">
    <property type="entry name" value="S4_RNA-bd"/>
</dbReference>
<comment type="caution">
    <text evidence="14">The sequence shown here is derived from an EMBL/GenBank/DDBJ whole genome shotgun (WGS) entry which is preliminary data.</text>
</comment>
<dbReference type="GO" id="GO:0006437">
    <property type="term" value="P:tyrosyl-tRNA aminoacylation"/>
    <property type="evidence" value="ECO:0007669"/>
    <property type="project" value="UniProtKB-UniRule"/>
</dbReference>
<reference evidence="14 15" key="1">
    <citation type="journal article" date="2016" name="Nat. Commun.">
        <title>Thousands of microbial genomes shed light on interconnected biogeochemical processes in an aquifer system.</title>
        <authorList>
            <person name="Anantharaman K."/>
            <person name="Brown C.T."/>
            <person name="Hug L.A."/>
            <person name="Sharon I."/>
            <person name="Castelle C.J."/>
            <person name="Probst A.J."/>
            <person name="Thomas B.C."/>
            <person name="Singh A."/>
            <person name="Wilkins M.J."/>
            <person name="Karaoz U."/>
            <person name="Brodie E.L."/>
            <person name="Williams K.H."/>
            <person name="Hubbard S.S."/>
            <person name="Banfield J.F."/>
        </authorList>
    </citation>
    <scope>NUCLEOTIDE SEQUENCE [LARGE SCALE GENOMIC DNA]</scope>
</reference>
<evidence type="ECO:0000259" key="13">
    <source>
        <dbReference type="SMART" id="SM00363"/>
    </source>
</evidence>
<evidence type="ECO:0000256" key="3">
    <source>
        <dbReference type="ARBA" id="ARBA00022598"/>
    </source>
</evidence>
<dbReference type="InterPro" id="IPR002307">
    <property type="entry name" value="Tyr-tRNA-ligase"/>
</dbReference>
<name>A0A1G2RD91_9BACT</name>
<proteinExistence type="inferred from homology"/>
<dbReference type="Pfam" id="PF00579">
    <property type="entry name" value="tRNA-synt_1b"/>
    <property type="match status" value="1"/>
</dbReference>
<dbReference type="Gene3D" id="1.10.240.10">
    <property type="entry name" value="Tyrosyl-Transfer RNA Synthetase"/>
    <property type="match status" value="1"/>
</dbReference>
<evidence type="ECO:0000256" key="5">
    <source>
        <dbReference type="ARBA" id="ARBA00022840"/>
    </source>
</evidence>
<evidence type="ECO:0000256" key="11">
    <source>
        <dbReference type="PROSITE-ProRule" id="PRU00182"/>
    </source>
</evidence>
<gene>
    <name evidence="14" type="ORF">A3F15_00765</name>
</gene>
<protein>
    <recommendedName>
        <fullName evidence="1 10">Tyrosine--tRNA ligase</fullName>
        <ecNumber evidence="1 10">6.1.1.1</ecNumber>
    </recommendedName>
</protein>
<dbReference type="Proteomes" id="UP000177078">
    <property type="component" value="Unassembled WGS sequence"/>
</dbReference>
<evidence type="ECO:0000256" key="8">
    <source>
        <dbReference type="ARBA" id="ARBA00023146"/>
    </source>
</evidence>
<dbReference type="GO" id="GO:0004831">
    <property type="term" value="F:tyrosine-tRNA ligase activity"/>
    <property type="evidence" value="ECO:0007669"/>
    <property type="project" value="UniProtKB-UniRule"/>
</dbReference>
<evidence type="ECO:0000256" key="7">
    <source>
        <dbReference type="ARBA" id="ARBA00022917"/>
    </source>
</evidence>
<dbReference type="SUPFAM" id="SSF52374">
    <property type="entry name" value="Nucleotidylyl transferase"/>
    <property type="match status" value="1"/>
</dbReference>
<dbReference type="PANTHER" id="PTHR11766">
    <property type="entry name" value="TYROSYL-TRNA SYNTHETASE"/>
    <property type="match status" value="1"/>
</dbReference>
<dbReference type="GO" id="GO:0005524">
    <property type="term" value="F:ATP binding"/>
    <property type="evidence" value="ECO:0007669"/>
    <property type="project" value="UniProtKB-KW"/>
</dbReference>
<dbReference type="EC" id="6.1.1.1" evidence="1 10"/>
<dbReference type="PROSITE" id="PS00178">
    <property type="entry name" value="AA_TRNA_LIGASE_I"/>
    <property type="match status" value="1"/>
</dbReference>
<dbReference type="SMART" id="SM00363">
    <property type="entry name" value="S4"/>
    <property type="match status" value="1"/>
</dbReference>
<dbReference type="PRINTS" id="PR01040">
    <property type="entry name" value="TRNASYNTHTYR"/>
</dbReference>
<dbReference type="PANTHER" id="PTHR11766:SF1">
    <property type="entry name" value="TYROSINE--TRNA LIGASE"/>
    <property type="match status" value="1"/>
</dbReference>
<keyword evidence="8 12" id="KW-0030">Aminoacyl-tRNA synthetase</keyword>
<dbReference type="Gene3D" id="3.10.290.10">
    <property type="entry name" value="RNA-binding S4 domain"/>
    <property type="match status" value="1"/>
</dbReference>
<dbReference type="CDD" id="cd00165">
    <property type="entry name" value="S4"/>
    <property type="match status" value="1"/>
</dbReference>
<dbReference type="InterPro" id="IPR001412">
    <property type="entry name" value="aa-tRNA-synth_I_CS"/>
</dbReference>
<evidence type="ECO:0000313" key="15">
    <source>
        <dbReference type="Proteomes" id="UP000177078"/>
    </source>
</evidence>
<dbReference type="AlphaFoldDB" id="A0A1G2RD91"/>
<keyword evidence="7 12" id="KW-0648">Protein biosynthesis</keyword>
<dbReference type="PROSITE" id="PS50889">
    <property type="entry name" value="S4"/>
    <property type="match status" value="1"/>
</dbReference>
<evidence type="ECO:0000256" key="4">
    <source>
        <dbReference type="ARBA" id="ARBA00022741"/>
    </source>
</evidence>
<keyword evidence="6 11" id="KW-0694">RNA-binding</keyword>
<dbReference type="InterPro" id="IPR024088">
    <property type="entry name" value="Tyr-tRNA-ligase_bac-type"/>
</dbReference>
<dbReference type="SUPFAM" id="SSF55174">
    <property type="entry name" value="Alpha-L RNA-binding motif"/>
    <property type="match status" value="1"/>
</dbReference>
<dbReference type="InterPro" id="IPR054608">
    <property type="entry name" value="SYY-like_C"/>
</dbReference>
<accession>A0A1G2RD91</accession>
<evidence type="ECO:0000256" key="1">
    <source>
        <dbReference type="ARBA" id="ARBA00013160"/>
    </source>
</evidence>
<evidence type="ECO:0000313" key="14">
    <source>
        <dbReference type="EMBL" id="OHA70041.1"/>
    </source>
</evidence>